<dbReference type="PROSITE" id="PS51037">
    <property type="entry name" value="YEATS"/>
    <property type="match status" value="1"/>
</dbReference>
<accession>A0A7S3Z8M5</accession>
<evidence type="ECO:0000256" key="1">
    <source>
        <dbReference type="ARBA" id="ARBA00023242"/>
    </source>
</evidence>
<evidence type="ECO:0000259" key="3">
    <source>
        <dbReference type="PROSITE" id="PS51037"/>
    </source>
</evidence>
<name>A0A7S3Z8M5_9EUKA</name>
<dbReference type="InterPro" id="IPR038704">
    <property type="entry name" value="YEAST_sf"/>
</dbReference>
<dbReference type="AlphaFoldDB" id="A0A7S3Z8M5"/>
<dbReference type="GO" id="GO:0005634">
    <property type="term" value="C:nucleus"/>
    <property type="evidence" value="ECO:0007669"/>
    <property type="project" value="UniProtKB-SubCell"/>
</dbReference>
<feature type="domain" description="YEATS" evidence="3">
    <location>
        <begin position="6"/>
        <end position="141"/>
    </location>
</feature>
<proteinExistence type="predicted"/>
<gene>
    <name evidence="4" type="ORF">LGLO00237_LOCUS27181</name>
</gene>
<dbReference type="Pfam" id="PF12224">
    <property type="entry name" value="Amidoligase_2"/>
    <property type="match status" value="1"/>
</dbReference>
<dbReference type="Pfam" id="PF03366">
    <property type="entry name" value="YEATS"/>
    <property type="match status" value="1"/>
</dbReference>
<sequence length="453" mass="50917">MSSRGRSSSSRPTVNLEIGNTYRKIPYYDAPLARDGKTRKDHEWTLYVKAKEGSHYIDNVKFVLHSTFTPRTFTKNMPPFATKQTSYGSFCALVKVTLCDGTKTQFEYDLAFRRGGGATRHVVELKRSHMIGRVKKAAMPLCEQTTFGIEIELSIPESSRDVHGHLVSRRVNCIHAVPSERAPAGFWKVTSDSSIRCPAGRPNCQKVEIVSPVLTGGRGLSELHHVLQVIKSLSPAVNRSMGVHVHIGLRNFSFEGIKKICQQFVKHEDTFDQLVPLSRRGNGNQYAKSNRLAPQLATLSNKEANLKIARCRDVKELCRTMCPDRYYKLNLQAYHKHGTMEFRQHSGSTAYTKLGYWVRLLVAFCNNAARLPAPKSYLESSRSNLEDLCAWVIKDGGLQRHFRKRARDLSTQSSRGSSCCQDCSESSGFCSSSGCNSSVSSFREYRDLALLFK</sequence>
<organism evidence="4">
    <name type="scientific">Lotharella globosa</name>
    <dbReference type="NCBI Taxonomy" id="91324"/>
    <lineage>
        <taxon>Eukaryota</taxon>
        <taxon>Sar</taxon>
        <taxon>Rhizaria</taxon>
        <taxon>Cercozoa</taxon>
        <taxon>Chlorarachniophyceae</taxon>
        <taxon>Lotharella</taxon>
    </lineage>
</organism>
<dbReference type="EMBL" id="HBIV01038164">
    <property type="protein sequence ID" value="CAE0675404.1"/>
    <property type="molecule type" value="Transcribed_RNA"/>
</dbReference>
<dbReference type="PANTHER" id="PTHR36847:SF1">
    <property type="entry name" value="AMIDOLIGASE ENZYME"/>
    <property type="match status" value="1"/>
</dbReference>
<comment type="subcellular location">
    <subcellularLocation>
        <location evidence="2">Nucleus</location>
    </subcellularLocation>
</comment>
<dbReference type="Gene3D" id="2.60.40.1970">
    <property type="entry name" value="YEATS domain"/>
    <property type="match status" value="1"/>
</dbReference>
<dbReference type="InterPro" id="IPR022025">
    <property type="entry name" value="Amidoligase_2"/>
</dbReference>
<evidence type="ECO:0000256" key="2">
    <source>
        <dbReference type="PROSITE-ProRule" id="PRU00376"/>
    </source>
</evidence>
<keyword evidence="1 2" id="KW-0539">Nucleus</keyword>
<evidence type="ECO:0000313" key="4">
    <source>
        <dbReference type="EMBL" id="CAE0675404.1"/>
    </source>
</evidence>
<reference evidence="4" key="1">
    <citation type="submission" date="2021-01" db="EMBL/GenBank/DDBJ databases">
        <authorList>
            <person name="Corre E."/>
            <person name="Pelletier E."/>
            <person name="Niang G."/>
            <person name="Scheremetjew M."/>
            <person name="Finn R."/>
            <person name="Kale V."/>
            <person name="Holt S."/>
            <person name="Cochrane G."/>
            <person name="Meng A."/>
            <person name="Brown T."/>
            <person name="Cohen L."/>
        </authorList>
    </citation>
    <scope>NUCLEOTIDE SEQUENCE</scope>
    <source>
        <strain evidence="4">CCCM811</strain>
    </source>
</reference>
<dbReference type="PANTHER" id="PTHR36847">
    <property type="entry name" value="AMIDOLIGASE ENZYME"/>
    <property type="match status" value="1"/>
</dbReference>
<dbReference type="InterPro" id="IPR055129">
    <property type="entry name" value="YEATS_dom"/>
</dbReference>
<protein>
    <recommendedName>
        <fullName evidence="3">YEATS domain-containing protein</fullName>
    </recommendedName>
</protein>